<proteinExistence type="inferred from homology"/>
<keyword evidence="4" id="KW-1185">Reference proteome</keyword>
<dbReference type="InterPro" id="IPR017937">
    <property type="entry name" value="Thioredoxin_CS"/>
</dbReference>
<gene>
    <name evidence="3" type="ORF">PPERSA_03834</name>
</gene>
<dbReference type="PROSITE" id="PS00194">
    <property type="entry name" value="THIOREDOXIN_1"/>
    <property type="match status" value="1"/>
</dbReference>
<dbReference type="Gene3D" id="3.40.30.10">
    <property type="entry name" value="Glutaredoxin"/>
    <property type="match status" value="1"/>
</dbReference>
<organism evidence="3 4">
    <name type="scientific">Pseudocohnilembus persalinus</name>
    <name type="common">Ciliate</name>
    <dbReference type="NCBI Taxonomy" id="266149"/>
    <lineage>
        <taxon>Eukaryota</taxon>
        <taxon>Sar</taxon>
        <taxon>Alveolata</taxon>
        <taxon>Ciliophora</taxon>
        <taxon>Intramacronucleata</taxon>
        <taxon>Oligohymenophorea</taxon>
        <taxon>Scuticociliatia</taxon>
        <taxon>Philasterida</taxon>
        <taxon>Pseudocohnilembidae</taxon>
        <taxon>Pseudocohnilembus</taxon>
    </lineage>
</organism>
<evidence type="ECO:0000313" key="3">
    <source>
        <dbReference type="EMBL" id="KRX05897.1"/>
    </source>
</evidence>
<sequence>MMQKSIKFAQSLKPQALFIKNQFAFAKVINLEKQEDFENLVTSNPKPVIVDFTATWCGPCKQLSPKLDKLAEAGSDNWDIVKVDIDKFQYLATIFNVSAVPTVYLMHKGELVLDMVGLDAKKLDEMAVKAELLGNK</sequence>
<dbReference type="InterPro" id="IPR036249">
    <property type="entry name" value="Thioredoxin-like_sf"/>
</dbReference>
<dbReference type="PRINTS" id="PR00421">
    <property type="entry name" value="THIOREDOXIN"/>
</dbReference>
<dbReference type="Proteomes" id="UP000054937">
    <property type="component" value="Unassembled WGS sequence"/>
</dbReference>
<comment type="caution">
    <text evidence="3">The sequence shown here is derived from an EMBL/GenBank/DDBJ whole genome shotgun (WGS) entry which is preliminary data.</text>
</comment>
<name>A0A0V0QU24_PSEPJ</name>
<dbReference type="SUPFAM" id="SSF52833">
    <property type="entry name" value="Thioredoxin-like"/>
    <property type="match status" value="1"/>
</dbReference>
<dbReference type="CDD" id="cd02947">
    <property type="entry name" value="TRX_family"/>
    <property type="match status" value="1"/>
</dbReference>
<reference evidence="3 4" key="1">
    <citation type="journal article" date="2015" name="Sci. Rep.">
        <title>Genome of the facultative scuticociliatosis pathogen Pseudocohnilembus persalinus provides insight into its virulence through horizontal gene transfer.</title>
        <authorList>
            <person name="Xiong J."/>
            <person name="Wang G."/>
            <person name="Cheng J."/>
            <person name="Tian M."/>
            <person name="Pan X."/>
            <person name="Warren A."/>
            <person name="Jiang C."/>
            <person name="Yuan D."/>
            <person name="Miao W."/>
        </authorList>
    </citation>
    <scope>NUCLEOTIDE SEQUENCE [LARGE SCALE GENOMIC DNA]</scope>
    <source>
        <strain evidence="3">36N120E</strain>
    </source>
</reference>
<dbReference type="PROSITE" id="PS51352">
    <property type="entry name" value="THIOREDOXIN_2"/>
    <property type="match status" value="1"/>
</dbReference>
<dbReference type="AlphaFoldDB" id="A0A0V0QU24"/>
<dbReference type="EMBL" id="LDAU01000103">
    <property type="protein sequence ID" value="KRX05897.1"/>
    <property type="molecule type" value="Genomic_DNA"/>
</dbReference>
<dbReference type="InParanoid" id="A0A0V0QU24"/>
<evidence type="ECO:0000259" key="2">
    <source>
        <dbReference type="PROSITE" id="PS51352"/>
    </source>
</evidence>
<dbReference type="OrthoDB" id="2121326at2759"/>
<dbReference type="PANTHER" id="PTHR43601">
    <property type="entry name" value="THIOREDOXIN, MITOCHONDRIAL"/>
    <property type="match status" value="1"/>
</dbReference>
<comment type="similarity">
    <text evidence="1">Belongs to the thioredoxin family.</text>
</comment>
<accession>A0A0V0QU24</accession>
<dbReference type="OMA" id="WEHHITD"/>
<protein>
    <submittedName>
        <fullName evidence="3">Thioredoxin-like fold</fullName>
    </submittedName>
</protein>
<evidence type="ECO:0000256" key="1">
    <source>
        <dbReference type="ARBA" id="ARBA00008987"/>
    </source>
</evidence>
<evidence type="ECO:0000313" key="4">
    <source>
        <dbReference type="Proteomes" id="UP000054937"/>
    </source>
</evidence>
<dbReference type="GO" id="GO:0045454">
    <property type="term" value="P:cell redox homeostasis"/>
    <property type="evidence" value="ECO:0007669"/>
    <property type="project" value="TreeGrafter"/>
</dbReference>
<dbReference type="Pfam" id="PF00085">
    <property type="entry name" value="Thioredoxin"/>
    <property type="match status" value="1"/>
</dbReference>
<feature type="domain" description="Thioredoxin" evidence="2">
    <location>
        <begin position="17"/>
        <end position="133"/>
    </location>
</feature>
<dbReference type="InterPro" id="IPR013766">
    <property type="entry name" value="Thioredoxin_domain"/>
</dbReference>
<dbReference type="PANTHER" id="PTHR43601:SF3">
    <property type="entry name" value="THIOREDOXIN, MITOCHONDRIAL"/>
    <property type="match status" value="1"/>
</dbReference>